<keyword evidence="6" id="KW-1133">Transmembrane helix</keyword>
<dbReference type="PRINTS" id="PR00153">
    <property type="entry name" value="CSAPPISMRASE"/>
</dbReference>
<evidence type="ECO:0000256" key="5">
    <source>
        <dbReference type="SAM" id="MobiDB-lite"/>
    </source>
</evidence>
<dbReference type="InterPro" id="IPR020892">
    <property type="entry name" value="Cyclophilin-type_PPIase_CS"/>
</dbReference>
<evidence type="ECO:0000256" key="6">
    <source>
        <dbReference type="SAM" id="Phobius"/>
    </source>
</evidence>
<dbReference type="PROSITE" id="PS00170">
    <property type="entry name" value="CSA_PPIASE_1"/>
    <property type="match status" value="1"/>
</dbReference>
<accession>A0A448YRJ1</accession>
<name>A0A448YRJ1_BRENA</name>
<evidence type="ECO:0000313" key="9">
    <source>
        <dbReference type="Proteomes" id="UP000290900"/>
    </source>
</evidence>
<comment type="function">
    <text evidence="4">PPIases accelerate the folding of proteins. It catalyzes the cis-trans isomerization of proline imidic peptide bonds in oligopeptides.</text>
</comment>
<dbReference type="InterPro" id="IPR002130">
    <property type="entry name" value="Cyclophilin-type_PPIase_dom"/>
</dbReference>
<dbReference type="EMBL" id="CAACVR010000045">
    <property type="protein sequence ID" value="VEU23528.1"/>
    <property type="molecule type" value="Genomic_DNA"/>
</dbReference>
<dbReference type="PROSITE" id="PS50072">
    <property type="entry name" value="CSA_PPIASE_2"/>
    <property type="match status" value="1"/>
</dbReference>
<feature type="region of interest" description="Disordered" evidence="5">
    <location>
        <begin position="200"/>
        <end position="245"/>
    </location>
</feature>
<comment type="similarity">
    <text evidence="4">Belongs to the cyclophilin-type PPIase family.</text>
</comment>
<dbReference type="GO" id="GO:0003755">
    <property type="term" value="F:peptidyl-prolyl cis-trans isomerase activity"/>
    <property type="evidence" value="ECO:0007669"/>
    <property type="project" value="UniProtKB-UniRule"/>
</dbReference>
<dbReference type="InParanoid" id="A0A448YRJ1"/>
<keyword evidence="6" id="KW-0812">Transmembrane</keyword>
<dbReference type="EC" id="5.2.1.8" evidence="4"/>
<keyword evidence="2 4" id="KW-0697">Rotamase</keyword>
<dbReference type="PANTHER" id="PTHR11071">
    <property type="entry name" value="PEPTIDYL-PROLYL CIS-TRANS ISOMERASE"/>
    <property type="match status" value="1"/>
</dbReference>
<dbReference type="InterPro" id="IPR029000">
    <property type="entry name" value="Cyclophilin-like_dom_sf"/>
</dbReference>
<evidence type="ECO:0000256" key="4">
    <source>
        <dbReference type="RuleBase" id="RU363019"/>
    </source>
</evidence>
<keyword evidence="3 4" id="KW-0413">Isomerase</keyword>
<dbReference type="FunFam" id="2.40.100.10:FF:000025">
    <property type="entry name" value="Peptidyl-prolyl cis-trans isomerase CYP19-2"/>
    <property type="match status" value="1"/>
</dbReference>
<evidence type="ECO:0000256" key="3">
    <source>
        <dbReference type="ARBA" id="ARBA00023235"/>
    </source>
</evidence>
<dbReference type="GO" id="GO:0006457">
    <property type="term" value="P:protein folding"/>
    <property type="evidence" value="ECO:0007669"/>
    <property type="project" value="InterPro"/>
</dbReference>
<organism evidence="8 9">
    <name type="scientific">Brettanomyces naardenensis</name>
    <name type="common">Yeast</name>
    <dbReference type="NCBI Taxonomy" id="13370"/>
    <lineage>
        <taxon>Eukaryota</taxon>
        <taxon>Fungi</taxon>
        <taxon>Dikarya</taxon>
        <taxon>Ascomycota</taxon>
        <taxon>Saccharomycotina</taxon>
        <taxon>Pichiomycetes</taxon>
        <taxon>Pichiales</taxon>
        <taxon>Pichiaceae</taxon>
        <taxon>Brettanomyces</taxon>
    </lineage>
</organism>
<dbReference type="Proteomes" id="UP000290900">
    <property type="component" value="Unassembled WGS sequence"/>
</dbReference>
<dbReference type="GO" id="GO:0016018">
    <property type="term" value="F:cyclosporin A binding"/>
    <property type="evidence" value="ECO:0007669"/>
    <property type="project" value="TreeGrafter"/>
</dbReference>
<proteinExistence type="inferred from homology"/>
<comment type="catalytic activity">
    <reaction evidence="1 4">
        <text>[protein]-peptidylproline (omega=180) = [protein]-peptidylproline (omega=0)</text>
        <dbReference type="Rhea" id="RHEA:16237"/>
        <dbReference type="Rhea" id="RHEA-COMP:10747"/>
        <dbReference type="Rhea" id="RHEA-COMP:10748"/>
        <dbReference type="ChEBI" id="CHEBI:83833"/>
        <dbReference type="ChEBI" id="CHEBI:83834"/>
        <dbReference type="EC" id="5.2.1.8"/>
    </reaction>
</comment>
<dbReference type="GO" id="GO:0000324">
    <property type="term" value="C:fungal-type vacuole"/>
    <property type="evidence" value="ECO:0007669"/>
    <property type="project" value="TreeGrafter"/>
</dbReference>
<evidence type="ECO:0000259" key="7">
    <source>
        <dbReference type="PROSITE" id="PS50072"/>
    </source>
</evidence>
<evidence type="ECO:0000256" key="2">
    <source>
        <dbReference type="ARBA" id="ARBA00023110"/>
    </source>
</evidence>
<dbReference type="Gene3D" id="2.40.100.10">
    <property type="entry name" value="Cyclophilin-like"/>
    <property type="match status" value="1"/>
</dbReference>
<dbReference type="PANTHER" id="PTHR11071:SF561">
    <property type="entry name" value="PEPTIDYL-PROLYL CIS-TRANS ISOMERASE D-RELATED"/>
    <property type="match status" value="1"/>
</dbReference>
<gene>
    <name evidence="8" type="ORF">BRENAR_LOCUS4258</name>
</gene>
<keyword evidence="6" id="KW-0472">Membrane</keyword>
<evidence type="ECO:0000256" key="1">
    <source>
        <dbReference type="ARBA" id="ARBA00000971"/>
    </source>
</evidence>
<feature type="transmembrane region" description="Helical" evidence="6">
    <location>
        <begin position="254"/>
        <end position="274"/>
    </location>
</feature>
<feature type="domain" description="PPIase cyclophilin-type" evidence="7">
    <location>
        <begin position="31"/>
        <end position="185"/>
    </location>
</feature>
<keyword evidence="4" id="KW-0732">Signal</keyword>
<feature type="signal peptide" evidence="4">
    <location>
        <begin position="1"/>
        <end position="16"/>
    </location>
</feature>
<feature type="compositionally biased region" description="Basic and acidic residues" evidence="5">
    <location>
        <begin position="224"/>
        <end position="245"/>
    </location>
</feature>
<dbReference type="AlphaFoldDB" id="A0A448YRJ1"/>
<dbReference type="OrthoDB" id="3987870at2759"/>
<evidence type="ECO:0000313" key="8">
    <source>
        <dbReference type="EMBL" id="VEU23528.1"/>
    </source>
</evidence>
<sequence>MKLVGVFTTLLISVFAADSSQEDPAVGQKVVLEIDQNGAPLGNLTLGLFTETVPKTVENFYLLAKTKKYKNTLFHRVIKDFMIQGGDIDGKGGYSIYGKKRGDFPDENFVVKHDKIGRLAMANAGPNTAMSQFYITTGATKWLDGNYVVFGQLLDGFDTLKFIEAAKTDRSDKPLEDVRIREVYTYDADGNLDTKLTEEEKSYGIQSDGDDNSKEETPLPPGDKGGDVEDDKGNDKDAHDGYEKQREKVRNKYSAYYVLLPLVIFGGLLVFITIKARNNILYAIRGPRYRRIQVHR</sequence>
<keyword evidence="9" id="KW-1185">Reference proteome</keyword>
<dbReference type="STRING" id="13370.A0A448YRJ1"/>
<reference evidence="8 9" key="1">
    <citation type="submission" date="2018-12" db="EMBL/GenBank/DDBJ databases">
        <authorList>
            <person name="Tiukova I."/>
            <person name="Dainat J."/>
        </authorList>
    </citation>
    <scope>NUCLEOTIDE SEQUENCE [LARGE SCALE GENOMIC DNA]</scope>
</reference>
<protein>
    <recommendedName>
        <fullName evidence="4">Peptidyl-prolyl cis-trans isomerase</fullName>
        <shortName evidence="4">PPIase</shortName>
        <ecNumber evidence="4">5.2.1.8</ecNumber>
    </recommendedName>
</protein>
<dbReference type="GO" id="GO:0005783">
    <property type="term" value="C:endoplasmic reticulum"/>
    <property type="evidence" value="ECO:0007669"/>
    <property type="project" value="TreeGrafter"/>
</dbReference>
<feature type="chain" id="PRO_5018808083" description="Peptidyl-prolyl cis-trans isomerase" evidence="4">
    <location>
        <begin position="17"/>
        <end position="296"/>
    </location>
</feature>
<dbReference type="SUPFAM" id="SSF50891">
    <property type="entry name" value="Cyclophilin-like"/>
    <property type="match status" value="1"/>
</dbReference>
<dbReference type="Pfam" id="PF00160">
    <property type="entry name" value="Pro_isomerase"/>
    <property type="match status" value="1"/>
</dbReference>